<name>A0A0F9R9X9_9ZZZZ</name>
<protein>
    <submittedName>
        <fullName evidence="1">Uncharacterized protein</fullName>
    </submittedName>
</protein>
<sequence>MKRIAATLKINDVRMFEEKYQGISSDTVVTDTPELAGVQDVGKYKAAYFANADLLMVGFDNE</sequence>
<dbReference type="EMBL" id="LAZR01001054">
    <property type="protein sequence ID" value="KKN51654.1"/>
    <property type="molecule type" value="Genomic_DNA"/>
</dbReference>
<dbReference type="AlphaFoldDB" id="A0A0F9R9X9"/>
<reference evidence="1" key="1">
    <citation type="journal article" date="2015" name="Nature">
        <title>Complex archaea that bridge the gap between prokaryotes and eukaryotes.</title>
        <authorList>
            <person name="Spang A."/>
            <person name="Saw J.H."/>
            <person name="Jorgensen S.L."/>
            <person name="Zaremba-Niedzwiedzka K."/>
            <person name="Martijn J."/>
            <person name="Lind A.E."/>
            <person name="van Eijk R."/>
            <person name="Schleper C."/>
            <person name="Guy L."/>
            <person name="Ettema T.J."/>
        </authorList>
    </citation>
    <scope>NUCLEOTIDE SEQUENCE</scope>
</reference>
<organism evidence="1">
    <name type="scientific">marine sediment metagenome</name>
    <dbReference type="NCBI Taxonomy" id="412755"/>
    <lineage>
        <taxon>unclassified sequences</taxon>
        <taxon>metagenomes</taxon>
        <taxon>ecological metagenomes</taxon>
    </lineage>
</organism>
<evidence type="ECO:0000313" key="1">
    <source>
        <dbReference type="EMBL" id="KKN51654.1"/>
    </source>
</evidence>
<accession>A0A0F9R9X9</accession>
<proteinExistence type="predicted"/>
<gene>
    <name evidence="1" type="ORF">LCGC14_0620620</name>
</gene>
<comment type="caution">
    <text evidence="1">The sequence shown here is derived from an EMBL/GenBank/DDBJ whole genome shotgun (WGS) entry which is preliminary data.</text>
</comment>